<gene>
    <name evidence="5" type="ORF">Lsha_2452</name>
</gene>
<keyword evidence="3" id="KW-0472">Membrane</keyword>
<comment type="caution">
    <text evidence="5">The sequence shown here is derived from an EMBL/GenBank/DDBJ whole genome shotgun (WGS) entry which is preliminary data.</text>
</comment>
<dbReference type="PANTHER" id="PTHR21621:SF0">
    <property type="entry name" value="BETA-CITRYLGLUTAMATE SYNTHASE B-RELATED"/>
    <property type="match status" value="1"/>
</dbReference>
<dbReference type="eggNOG" id="COG0189">
    <property type="taxonomic scope" value="Bacteria"/>
</dbReference>
<dbReference type="GO" id="GO:0005737">
    <property type="term" value="C:cytoplasm"/>
    <property type="evidence" value="ECO:0007669"/>
    <property type="project" value="TreeGrafter"/>
</dbReference>
<dbReference type="GO" id="GO:0046872">
    <property type="term" value="F:metal ion binding"/>
    <property type="evidence" value="ECO:0007669"/>
    <property type="project" value="InterPro"/>
</dbReference>
<dbReference type="SUPFAM" id="SSF56059">
    <property type="entry name" value="Glutathione synthetase ATP-binding domain-like"/>
    <property type="match status" value="1"/>
</dbReference>
<dbReference type="InterPro" id="IPR011761">
    <property type="entry name" value="ATP-grasp"/>
</dbReference>
<accession>A0A0W0YLB0</accession>
<dbReference type="GO" id="GO:0018169">
    <property type="term" value="F:ribosomal S6-glutamic acid ligase activity"/>
    <property type="evidence" value="ECO:0007669"/>
    <property type="project" value="TreeGrafter"/>
</dbReference>
<dbReference type="Pfam" id="PF08443">
    <property type="entry name" value="RimK"/>
    <property type="match status" value="1"/>
</dbReference>
<evidence type="ECO:0000313" key="6">
    <source>
        <dbReference type="Proteomes" id="UP000054600"/>
    </source>
</evidence>
<reference evidence="5 6" key="1">
    <citation type="submission" date="2015-11" db="EMBL/GenBank/DDBJ databases">
        <title>Genomic analysis of 38 Legionella species identifies large and diverse effector repertoires.</title>
        <authorList>
            <person name="Burstein D."/>
            <person name="Amaro F."/>
            <person name="Zusman T."/>
            <person name="Lifshitz Z."/>
            <person name="Cohen O."/>
            <person name="Gilbert J.A."/>
            <person name="Pupko T."/>
            <person name="Shuman H.A."/>
            <person name="Segal G."/>
        </authorList>
    </citation>
    <scope>NUCLEOTIDE SEQUENCE [LARGE SCALE GENOMIC DNA]</scope>
    <source>
        <strain evidence="5 6">ATCC 49655</strain>
    </source>
</reference>
<keyword evidence="2" id="KW-0067">ATP-binding</keyword>
<keyword evidence="2" id="KW-0547">Nucleotide-binding</keyword>
<keyword evidence="1" id="KW-0464">Manganese</keyword>
<evidence type="ECO:0000313" key="5">
    <source>
        <dbReference type="EMBL" id="KTD57611.1"/>
    </source>
</evidence>
<dbReference type="Gene3D" id="3.30.470.20">
    <property type="entry name" value="ATP-grasp fold, B domain"/>
    <property type="match status" value="2"/>
</dbReference>
<keyword evidence="3" id="KW-0812">Transmembrane</keyword>
<evidence type="ECO:0000256" key="1">
    <source>
        <dbReference type="ARBA" id="ARBA00023211"/>
    </source>
</evidence>
<dbReference type="AlphaFoldDB" id="A0A0W0YLB0"/>
<proteinExistence type="predicted"/>
<feature type="domain" description="ATP-grasp" evidence="4">
    <location>
        <begin position="81"/>
        <end position="336"/>
    </location>
</feature>
<dbReference type="InterPro" id="IPR013651">
    <property type="entry name" value="ATP-grasp_RimK-type"/>
</dbReference>
<protein>
    <submittedName>
        <fullName evidence="5">UDP-N-acetylmuramyl tripeptide synthase</fullName>
    </submittedName>
</protein>
<dbReference type="Proteomes" id="UP000054600">
    <property type="component" value="Unassembled WGS sequence"/>
</dbReference>
<dbReference type="PROSITE" id="PS50975">
    <property type="entry name" value="ATP_GRASP"/>
    <property type="match status" value="1"/>
</dbReference>
<evidence type="ECO:0000259" key="4">
    <source>
        <dbReference type="PROSITE" id="PS50975"/>
    </source>
</evidence>
<keyword evidence="6" id="KW-1185">Reference proteome</keyword>
<organism evidence="5 6">
    <name type="scientific">Legionella shakespearei DSM 23087</name>
    <dbReference type="NCBI Taxonomy" id="1122169"/>
    <lineage>
        <taxon>Bacteria</taxon>
        <taxon>Pseudomonadati</taxon>
        <taxon>Pseudomonadota</taxon>
        <taxon>Gammaproteobacteria</taxon>
        <taxon>Legionellales</taxon>
        <taxon>Legionellaceae</taxon>
        <taxon>Legionella</taxon>
    </lineage>
</organism>
<evidence type="ECO:0000256" key="3">
    <source>
        <dbReference type="SAM" id="Phobius"/>
    </source>
</evidence>
<dbReference type="PATRIC" id="fig|1122169.6.peg.2819"/>
<name>A0A0W0YLB0_9GAMM</name>
<feature type="transmembrane region" description="Helical" evidence="3">
    <location>
        <begin position="355"/>
        <end position="373"/>
    </location>
</feature>
<keyword evidence="3" id="KW-1133">Transmembrane helix</keyword>
<dbReference type="Gene3D" id="3.30.1490.20">
    <property type="entry name" value="ATP-grasp fold, A domain"/>
    <property type="match status" value="1"/>
</dbReference>
<dbReference type="STRING" id="1122169.Lsha_2452"/>
<dbReference type="InterPro" id="IPR013815">
    <property type="entry name" value="ATP_grasp_subdomain_1"/>
</dbReference>
<dbReference type="GO" id="GO:0009432">
    <property type="term" value="P:SOS response"/>
    <property type="evidence" value="ECO:0007669"/>
    <property type="project" value="TreeGrafter"/>
</dbReference>
<sequence length="379" mass="43334">MLYYQTRLSSIRFSFWRRIINTDAALYYKRAKALLLPVEPKPEVYGFELKISNRHYLFYNNDTPFNNSSSSFIAINKYCTNQILAAANIPVPKGILFHTTDLEHDSLENIIANLRFPLVIKPADGSLGMGVLCNIKTFDELSFFLKQYCSVYPSMIIEEFYGNLQSYRVLVFNRKIIGVVLCQPARVLGDGKHTIQELIELTNTKRKEISDSLDPIVLDDECQLRLKELGIDQSYIPASGETIVLCYTSNPTRGGSYESVDLKICKENRKIITKAAKVLNLKLAGIDIECTDINTPFSLSQGVILDVNHRPSMLIHELPINGKPQPVTKKIMKSFIFRHPFTYLYSLYSNRSTSFYMRALTVSLIAALIYWFAYQYFEG</sequence>
<dbReference type="PANTHER" id="PTHR21621">
    <property type="entry name" value="RIBOSOMAL PROTEIN S6 MODIFICATION PROTEIN"/>
    <property type="match status" value="1"/>
</dbReference>
<evidence type="ECO:0000256" key="2">
    <source>
        <dbReference type="PROSITE-ProRule" id="PRU00409"/>
    </source>
</evidence>
<dbReference type="EMBL" id="LNYW01000066">
    <property type="protein sequence ID" value="KTD57611.1"/>
    <property type="molecule type" value="Genomic_DNA"/>
</dbReference>
<dbReference type="GO" id="GO:0005524">
    <property type="term" value="F:ATP binding"/>
    <property type="evidence" value="ECO:0007669"/>
    <property type="project" value="UniProtKB-UniRule"/>
</dbReference>